<gene>
    <name evidence="1" type="ORF">FIV42_16330</name>
</gene>
<dbReference type="RefSeq" id="WP_141198720.1">
    <property type="nucleotide sequence ID" value="NZ_CP041186.1"/>
</dbReference>
<keyword evidence="2" id="KW-1185">Reference proteome</keyword>
<evidence type="ECO:0000313" key="1">
    <source>
        <dbReference type="EMBL" id="QDG52248.1"/>
    </source>
</evidence>
<dbReference type="EMBL" id="CP041186">
    <property type="protein sequence ID" value="QDG52248.1"/>
    <property type="molecule type" value="Genomic_DNA"/>
</dbReference>
<accession>A0A5B8Y6K0</accession>
<proteinExistence type="predicted"/>
<dbReference type="AlphaFoldDB" id="A0A4Y6PVB2"/>
<evidence type="ECO:0000313" key="2">
    <source>
        <dbReference type="Proteomes" id="UP000315995"/>
    </source>
</evidence>
<reference evidence="1 2" key="1">
    <citation type="submission" date="2019-06" db="EMBL/GenBank/DDBJ databases">
        <title>Persicimonas caeni gen. nov., sp. nov., a predatory bacterium isolated from solar saltern.</title>
        <authorList>
            <person name="Wang S."/>
        </authorList>
    </citation>
    <scope>NUCLEOTIDE SEQUENCE [LARGE SCALE GENOMIC DNA]</scope>
    <source>
        <strain evidence="1 2">YN101</strain>
    </source>
</reference>
<dbReference type="Proteomes" id="UP000315995">
    <property type="component" value="Chromosome"/>
</dbReference>
<sequence length="246" mass="25638">MTALLASLLLSTGCARLSPPPSGNFGSLALPAEPGETQLSAGAAFGGFFLGGSAVVGQFRAAHQLNEDWRLAADVIGGRVAISDEDDEEDDDTWLDLDGPHVGEGGVLSAGRLTFQRALMRDRNSMVGLMFGLGGGHYGVGDIYYATGDVSLPVSTFSDVGALYFGPAAALSVPIEQQGLQLSEDEHYLYPTTGYVGLNGGAALNLGDHFRYVVEMHLSFAGAPFEEEARPAEFGAAMSGGLVAQF</sequence>
<protein>
    <submittedName>
        <fullName evidence="1">Uncharacterized protein</fullName>
    </submittedName>
</protein>
<name>A0A4Y6PVB2_PERCE</name>
<organism evidence="1 2">
    <name type="scientific">Persicimonas caeni</name>
    <dbReference type="NCBI Taxonomy" id="2292766"/>
    <lineage>
        <taxon>Bacteria</taxon>
        <taxon>Deltaproteobacteria</taxon>
        <taxon>Bradymonadales</taxon>
        <taxon>Bradymonadaceae</taxon>
        <taxon>Persicimonas</taxon>
    </lineage>
</organism>
<accession>A0A4Y6PVB2</accession>